<dbReference type="AlphaFoldDB" id="A0A7G5GYG0"/>
<gene>
    <name evidence="2" type="ORF">H3H32_02795</name>
</gene>
<evidence type="ECO:0000313" key="3">
    <source>
        <dbReference type="Proteomes" id="UP000515369"/>
    </source>
</evidence>
<keyword evidence="1" id="KW-0472">Membrane</keyword>
<evidence type="ECO:0008006" key="4">
    <source>
        <dbReference type="Google" id="ProtNLM"/>
    </source>
</evidence>
<keyword evidence="1" id="KW-1133">Transmembrane helix</keyword>
<protein>
    <recommendedName>
        <fullName evidence="4">FUSC family protein</fullName>
    </recommendedName>
</protein>
<name>A0A7G5GYG0_9BACT</name>
<evidence type="ECO:0000313" key="2">
    <source>
        <dbReference type="EMBL" id="QMW03902.1"/>
    </source>
</evidence>
<dbReference type="EMBL" id="CP059732">
    <property type="protein sequence ID" value="QMW03902.1"/>
    <property type="molecule type" value="Genomic_DNA"/>
</dbReference>
<accession>A0A7G5GYG0</accession>
<organism evidence="2 3">
    <name type="scientific">Spirosoma foliorum</name>
    <dbReference type="NCBI Taxonomy" id="2710596"/>
    <lineage>
        <taxon>Bacteria</taxon>
        <taxon>Pseudomonadati</taxon>
        <taxon>Bacteroidota</taxon>
        <taxon>Cytophagia</taxon>
        <taxon>Cytophagales</taxon>
        <taxon>Cytophagaceae</taxon>
        <taxon>Spirosoma</taxon>
    </lineage>
</organism>
<sequence>MLSSKDYSKMTLDELVSEEKKIKSQKITTAVFIGLLVGIAIYAATHKSFILPVILLGFSFLIGSRYSQNLKRIQAEISQRDTVR</sequence>
<feature type="transmembrane region" description="Helical" evidence="1">
    <location>
        <begin position="27"/>
        <end position="43"/>
    </location>
</feature>
<dbReference type="Proteomes" id="UP000515369">
    <property type="component" value="Chromosome"/>
</dbReference>
<feature type="transmembrane region" description="Helical" evidence="1">
    <location>
        <begin position="49"/>
        <end position="66"/>
    </location>
</feature>
<dbReference type="KEGG" id="sfol:H3H32_02795"/>
<keyword evidence="1" id="KW-0812">Transmembrane</keyword>
<keyword evidence="3" id="KW-1185">Reference proteome</keyword>
<proteinExistence type="predicted"/>
<evidence type="ECO:0000256" key="1">
    <source>
        <dbReference type="SAM" id="Phobius"/>
    </source>
</evidence>
<reference evidence="2 3" key="1">
    <citation type="submission" date="2020-07" db="EMBL/GenBank/DDBJ databases">
        <title>Spirosoma foliorum sp. nov., isolated from the leaves on the Nejang mountain Korea, Republic of.</title>
        <authorList>
            <person name="Ho H."/>
            <person name="Lee Y.-J."/>
            <person name="Nurcahyanto D.-A."/>
            <person name="Kim S.-G."/>
        </authorList>
    </citation>
    <scope>NUCLEOTIDE SEQUENCE [LARGE SCALE GENOMIC DNA]</scope>
    <source>
        <strain evidence="2 3">PL0136</strain>
    </source>
</reference>